<name>A0A9W7BLS9_9STRA</name>
<dbReference type="EMBL" id="BRXX01000134">
    <property type="protein sequence ID" value="GMH92999.1"/>
    <property type="molecule type" value="Genomic_DNA"/>
</dbReference>
<comment type="caution">
    <text evidence="1">The sequence shown here is derived from an EMBL/GenBank/DDBJ whole genome shotgun (WGS) entry which is preliminary data.</text>
</comment>
<keyword evidence="2" id="KW-1185">Reference proteome</keyword>
<sequence>MNLEPKGERVKVLMEEMGVEGNRISRSSYLKRLVEEGEVDEAWKEIEYEDDVEIISTYISLLKNHPLSTSYLKNLLNTNNPSLLHSKITDSILSTSPLLGLELLGKKKLTKPGIKGYTCIAKCEDVVIKVVKKVWEKVDNEGIGDVVFSNEVLKRALSSSDDTLSGTVWNSVKGYGDPRSYTLMLCEMIRRGESVRVLKEVEEGVDGDWRMGERILDVWEEKREKMYVEFVRDIILRGGGKEEVVRDKLERLNVRDILERKGWNEVDSGFKVFGRKREEKDFDGRRIRDEWDSFESGFRLF</sequence>
<evidence type="ECO:0000313" key="1">
    <source>
        <dbReference type="EMBL" id="GMH92999.1"/>
    </source>
</evidence>
<dbReference type="AlphaFoldDB" id="A0A9W7BLS9"/>
<organism evidence="1 2">
    <name type="scientific">Triparma verrucosa</name>
    <dbReference type="NCBI Taxonomy" id="1606542"/>
    <lineage>
        <taxon>Eukaryota</taxon>
        <taxon>Sar</taxon>
        <taxon>Stramenopiles</taxon>
        <taxon>Ochrophyta</taxon>
        <taxon>Bolidophyceae</taxon>
        <taxon>Parmales</taxon>
        <taxon>Triparmaceae</taxon>
        <taxon>Triparma</taxon>
    </lineage>
</organism>
<protein>
    <submittedName>
        <fullName evidence="1">Uncharacterized protein</fullName>
    </submittedName>
</protein>
<dbReference type="Proteomes" id="UP001165160">
    <property type="component" value="Unassembled WGS sequence"/>
</dbReference>
<reference evidence="2" key="1">
    <citation type="journal article" date="2023" name="Commun. Biol.">
        <title>Genome analysis of Parmales, the sister group of diatoms, reveals the evolutionary specialization of diatoms from phago-mixotrophs to photoautotrophs.</title>
        <authorList>
            <person name="Ban H."/>
            <person name="Sato S."/>
            <person name="Yoshikawa S."/>
            <person name="Yamada K."/>
            <person name="Nakamura Y."/>
            <person name="Ichinomiya M."/>
            <person name="Sato N."/>
            <person name="Blanc-Mathieu R."/>
            <person name="Endo H."/>
            <person name="Kuwata A."/>
            <person name="Ogata H."/>
        </authorList>
    </citation>
    <scope>NUCLEOTIDE SEQUENCE [LARGE SCALE GENOMIC DNA]</scope>
    <source>
        <strain evidence="2">NIES 3699</strain>
    </source>
</reference>
<evidence type="ECO:0000313" key="2">
    <source>
        <dbReference type="Proteomes" id="UP001165160"/>
    </source>
</evidence>
<gene>
    <name evidence="1" type="ORF">TrVE_jg7763</name>
</gene>
<accession>A0A9W7BLS9</accession>
<proteinExistence type="predicted"/>